<protein>
    <submittedName>
        <fullName evidence="2">Uncharacterized protein</fullName>
    </submittedName>
</protein>
<evidence type="ECO:0000313" key="3">
    <source>
        <dbReference type="Proteomes" id="UP000485058"/>
    </source>
</evidence>
<dbReference type="AlphaFoldDB" id="A0A699YYH4"/>
<feature type="compositionally biased region" description="Basic and acidic residues" evidence="1">
    <location>
        <begin position="1"/>
        <end position="11"/>
    </location>
</feature>
<sequence length="151" mass="16140">MEALVRDKGVDKSAPAPNPILTSTSRAAAAGQQGRVHGPSAQSTSNCHEALESMPFGSYEGGQAALTVDGESTIITVTGAHHSHKLVLTKTWAAELRLTKLSLASAIFNTSLWEVEAGLTQWQHPDGTLVANGREWRPAWHRLHQAPCGIK</sequence>
<dbReference type="EMBL" id="BLLF01000140">
    <property type="protein sequence ID" value="GFH08132.1"/>
    <property type="molecule type" value="Genomic_DNA"/>
</dbReference>
<reference evidence="2 3" key="1">
    <citation type="submission" date="2020-02" db="EMBL/GenBank/DDBJ databases">
        <title>Draft genome sequence of Haematococcus lacustris strain NIES-144.</title>
        <authorList>
            <person name="Morimoto D."/>
            <person name="Nakagawa S."/>
            <person name="Yoshida T."/>
            <person name="Sawayama S."/>
        </authorList>
    </citation>
    <scope>NUCLEOTIDE SEQUENCE [LARGE SCALE GENOMIC DNA]</scope>
    <source>
        <strain evidence="2 3">NIES-144</strain>
    </source>
</reference>
<comment type="caution">
    <text evidence="2">The sequence shown here is derived from an EMBL/GenBank/DDBJ whole genome shotgun (WGS) entry which is preliminary data.</text>
</comment>
<evidence type="ECO:0000313" key="2">
    <source>
        <dbReference type="EMBL" id="GFH08132.1"/>
    </source>
</evidence>
<keyword evidence="3" id="KW-1185">Reference proteome</keyword>
<feature type="region of interest" description="Disordered" evidence="1">
    <location>
        <begin position="1"/>
        <end position="21"/>
    </location>
</feature>
<feature type="region of interest" description="Disordered" evidence="1">
    <location>
        <begin position="26"/>
        <end position="45"/>
    </location>
</feature>
<organism evidence="2 3">
    <name type="scientific">Haematococcus lacustris</name>
    <name type="common">Green alga</name>
    <name type="synonym">Haematococcus pluvialis</name>
    <dbReference type="NCBI Taxonomy" id="44745"/>
    <lineage>
        <taxon>Eukaryota</taxon>
        <taxon>Viridiplantae</taxon>
        <taxon>Chlorophyta</taxon>
        <taxon>core chlorophytes</taxon>
        <taxon>Chlorophyceae</taxon>
        <taxon>CS clade</taxon>
        <taxon>Chlamydomonadales</taxon>
        <taxon>Haematococcaceae</taxon>
        <taxon>Haematococcus</taxon>
    </lineage>
</organism>
<gene>
    <name evidence="2" type="ORF">HaLaN_03047</name>
</gene>
<proteinExistence type="predicted"/>
<accession>A0A699YYH4</accession>
<dbReference type="Proteomes" id="UP000485058">
    <property type="component" value="Unassembled WGS sequence"/>
</dbReference>
<evidence type="ECO:0000256" key="1">
    <source>
        <dbReference type="SAM" id="MobiDB-lite"/>
    </source>
</evidence>
<name>A0A699YYH4_HAELA</name>